<comment type="caution">
    <text evidence="3">The sequence shown here is derived from an EMBL/GenBank/DDBJ whole genome shotgun (WGS) entry which is preliminary data.</text>
</comment>
<keyword evidence="3" id="KW-0067">ATP-binding</keyword>
<feature type="domain" description="ORC1/DEAH AAA+ ATPase" evidence="2">
    <location>
        <begin position="97"/>
        <end position="229"/>
    </location>
</feature>
<keyword evidence="4" id="KW-1185">Reference proteome</keyword>
<dbReference type="Pfam" id="PF13401">
    <property type="entry name" value="AAA_22"/>
    <property type="match status" value="1"/>
</dbReference>
<dbReference type="Proteomes" id="UP001596139">
    <property type="component" value="Unassembled WGS sequence"/>
</dbReference>
<proteinExistence type="predicted"/>
<keyword evidence="3" id="KW-0547">Nucleotide-binding</keyword>
<name>A0ABW1MKQ3_9ACTN</name>
<organism evidence="3 4">
    <name type="scientific">Streptomyces ochraceiscleroticus</name>
    <dbReference type="NCBI Taxonomy" id="47761"/>
    <lineage>
        <taxon>Bacteria</taxon>
        <taxon>Bacillati</taxon>
        <taxon>Actinomycetota</taxon>
        <taxon>Actinomycetes</taxon>
        <taxon>Kitasatosporales</taxon>
        <taxon>Streptomycetaceae</taxon>
        <taxon>Streptomyces</taxon>
    </lineage>
</organism>
<evidence type="ECO:0000256" key="1">
    <source>
        <dbReference type="SAM" id="MobiDB-lite"/>
    </source>
</evidence>
<sequence>MKEQAPDPDLADSAAERPELPRPSWLTAKDGWRYEVTHPPAPPDLATCPPMGTRLSPSDPRLRYHATMATVETPAILLTQARLRQLMWTGGPRTEGRLGMAIDGLSGTGKSRTMFYAAQAMERGINTVLPKDTNRIPVVAINVPPIGTGGTRPWAQAISSFIGDPPGNPAHLTRTVCTQLRRAQTKVLLIDGVESLALGGDAEQAFDFLRYIRNETGVFIVYCGEGSARLLDAAVRGLQPSTAGGVRHPPASYAPVVRTRPFPRPARSPKDLWRTIVKTYDGNLRLFQHQPDDLTRLAEELWERTRGYLGALSYLVCSAAQEAIYLREERITLELLDRMWIGRPEPDTTTPLVVADSAGGAPEDEDAQAGGGERSPEDRSGE</sequence>
<feature type="region of interest" description="Disordered" evidence="1">
    <location>
        <begin position="345"/>
        <end position="382"/>
    </location>
</feature>
<protein>
    <submittedName>
        <fullName evidence="3">ATP-binding protein</fullName>
    </submittedName>
</protein>
<dbReference type="InterPro" id="IPR049945">
    <property type="entry name" value="AAA_22"/>
</dbReference>
<dbReference type="GO" id="GO:0005524">
    <property type="term" value="F:ATP binding"/>
    <property type="evidence" value="ECO:0007669"/>
    <property type="project" value="UniProtKB-KW"/>
</dbReference>
<dbReference type="InterPro" id="IPR027417">
    <property type="entry name" value="P-loop_NTPase"/>
</dbReference>
<dbReference type="EMBL" id="JBHSPX010000004">
    <property type="protein sequence ID" value="MFC6064335.1"/>
    <property type="molecule type" value="Genomic_DNA"/>
</dbReference>
<feature type="region of interest" description="Disordered" evidence="1">
    <location>
        <begin position="1"/>
        <end position="31"/>
    </location>
</feature>
<gene>
    <name evidence="3" type="ORF">ACFP4F_17530</name>
</gene>
<evidence type="ECO:0000259" key="2">
    <source>
        <dbReference type="Pfam" id="PF13401"/>
    </source>
</evidence>
<dbReference type="RefSeq" id="WP_031063936.1">
    <property type="nucleotide sequence ID" value="NZ_JBHSPX010000004.1"/>
</dbReference>
<evidence type="ECO:0000313" key="3">
    <source>
        <dbReference type="EMBL" id="MFC6064335.1"/>
    </source>
</evidence>
<reference evidence="4" key="1">
    <citation type="journal article" date="2019" name="Int. J. Syst. Evol. Microbiol.">
        <title>The Global Catalogue of Microorganisms (GCM) 10K type strain sequencing project: providing services to taxonomists for standard genome sequencing and annotation.</title>
        <authorList>
            <consortium name="The Broad Institute Genomics Platform"/>
            <consortium name="The Broad Institute Genome Sequencing Center for Infectious Disease"/>
            <person name="Wu L."/>
            <person name="Ma J."/>
        </authorList>
    </citation>
    <scope>NUCLEOTIDE SEQUENCE [LARGE SCALE GENOMIC DNA]</scope>
    <source>
        <strain evidence="4">CGMCC 1.15180</strain>
    </source>
</reference>
<dbReference type="SUPFAM" id="SSF52540">
    <property type="entry name" value="P-loop containing nucleoside triphosphate hydrolases"/>
    <property type="match status" value="1"/>
</dbReference>
<evidence type="ECO:0000313" key="4">
    <source>
        <dbReference type="Proteomes" id="UP001596139"/>
    </source>
</evidence>
<accession>A0ABW1MKQ3</accession>